<accession>A0A074JA46</accession>
<name>A0A074JA46_9RHOB</name>
<dbReference type="AlphaFoldDB" id="A0A074JA46"/>
<evidence type="ECO:0008006" key="4">
    <source>
        <dbReference type="Google" id="ProtNLM"/>
    </source>
</evidence>
<keyword evidence="3" id="KW-1185">Reference proteome</keyword>
<organism evidence="2 3">
    <name type="scientific">Thioclava pacifica DSM 10166</name>
    <dbReference type="NCBI Taxonomy" id="1353537"/>
    <lineage>
        <taxon>Bacteria</taxon>
        <taxon>Pseudomonadati</taxon>
        <taxon>Pseudomonadota</taxon>
        <taxon>Alphaproteobacteria</taxon>
        <taxon>Rhodobacterales</taxon>
        <taxon>Paracoccaceae</taxon>
        <taxon>Thioclava</taxon>
    </lineage>
</organism>
<dbReference type="RefSeq" id="WP_038076778.1">
    <property type="nucleotide sequence ID" value="NZ_AUND01000023.1"/>
</dbReference>
<dbReference type="PANTHER" id="PTHR39335">
    <property type="entry name" value="BLL4220 PROTEIN"/>
    <property type="match status" value="1"/>
</dbReference>
<dbReference type="Pfam" id="PF03640">
    <property type="entry name" value="Lipoprotein_15"/>
    <property type="match status" value="2"/>
</dbReference>
<gene>
    <name evidence="2" type="ORF">TP2_07095</name>
</gene>
<evidence type="ECO:0000313" key="2">
    <source>
        <dbReference type="EMBL" id="KEO52700.1"/>
    </source>
</evidence>
<dbReference type="PANTHER" id="PTHR39335:SF1">
    <property type="entry name" value="BLL4220 PROTEIN"/>
    <property type="match status" value="1"/>
</dbReference>
<evidence type="ECO:0000313" key="3">
    <source>
        <dbReference type="Proteomes" id="UP000027432"/>
    </source>
</evidence>
<comment type="caution">
    <text evidence="2">The sequence shown here is derived from an EMBL/GenBank/DDBJ whole genome shotgun (WGS) entry which is preliminary data.</text>
</comment>
<dbReference type="OrthoDB" id="9800666at2"/>
<keyword evidence="1" id="KW-0732">Signal</keyword>
<feature type="signal peptide" evidence="1">
    <location>
        <begin position="1"/>
        <end position="23"/>
    </location>
</feature>
<dbReference type="eggNOG" id="COG4315">
    <property type="taxonomic scope" value="Bacteria"/>
</dbReference>
<reference evidence="2 3" key="1">
    <citation type="submission" date="2013-07" db="EMBL/GenBank/DDBJ databases">
        <title>Thioclava pacifica DSM 10166 Genome Sequencing.</title>
        <authorList>
            <person name="Lai Q."/>
            <person name="Shao Z."/>
        </authorList>
    </citation>
    <scope>NUCLEOTIDE SEQUENCE [LARGE SCALE GENOMIC DNA]</scope>
    <source>
        <strain evidence="2 3">DSM 10166</strain>
    </source>
</reference>
<dbReference type="InterPro" id="IPR014558">
    <property type="entry name" value="UCP029720"/>
</dbReference>
<feature type="chain" id="PRO_5001696141" description="Lipoprotein" evidence="1">
    <location>
        <begin position="24"/>
        <end position="126"/>
    </location>
</feature>
<evidence type="ECO:0000256" key="1">
    <source>
        <dbReference type="SAM" id="SignalP"/>
    </source>
</evidence>
<protein>
    <recommendedName>
        <fullName evidence="4">Lipoprotein</fullName>
    </recommendedName>
</protein>
<dbReference type="Proteomes" id="UP000027432">
    <property type="component" value="Unassembled WGS sequence"/>
</dbReference>
<sequence length="126" mass="13312">MTFRSLTLPLAFALSLPAALAMAAPTMTAASGKGNILTDDAGMTLYIFDKDANSRSACNGDCATKWPPLAASTGDKPTGDYAIIARDDGTLQWSYKGKPLYAWFKDAKPGDLTGDGVNGVWHLARP</sequence>
<dbReference type="InterPro" id="IPR005297">
    <property type="entry name" value="Lipoprotein_repeat"/>
</dbReference>
<dbReference type="EMBL" id="AUND01000023">
    <property type="protein sequence ID" value="KEO52700.1"/>
    <property type="molecule type" value="Genomic_DNA"/>
</dbReference>
<dbReference type="STRING" id="1353537.TP2_07095"/>
<dbReference type="GO" id="GO:0043448">
    <property type="term" value="P:alkane catabolic process"/>
    <property type="evidence" value="ECO:0007669"/>
    <property type="project" value="TreeGrafter"/>
</dbReference>
<dbReference type="PIRSF" id="PIRSF029720">
    <property type="entry name" value="UCP029720"/>
    <property type="match status" value="1"/>
</dbReference>
<proteinExistence type="predicted"/>